<sequence>MATKEELYTLSEAVYYLIGEGFEISSGNTGRVIRQGSDTDFEVTEYNELSGESFDDIEKAIEYANLD</sequence>
<dbReference type="AlphaFoldDB" id="A0A4Y8L3N0"/>
<evidence type="ECO:0000313" key="2">
    <source>
        <dbReference type="Proteomes" id="UP000297861"/>
    </source>
</evidence>
<dbReference type="EMBL" id="SOML01000004">
    <property type="protein sequence ID" value="TFD96678.1"/>
    <property type="molecule type" value="Genomic_DNA"/>
</dbReference>
<organism evidence="1 2">
    <name type="scientific">Dysgonomonas capnocytophagoides</name>
    <dbReference type="NCBI Taxonomy" id="45254"/>
    <lineage>
        <taxon>Bacteria</taxon>
        <taxon>Pseudomonadati</taxon>
        <taxon>Bacteroidota</taxon>
        <taxon>Bacteroidia</taxon>
        <taxon>Bacteroidales</taxon>
        <taxon>Dysgonomonadaceae</taxon>
        <taxon>Dysgonomonas</taxon>
    </lineage>
</organism>
<comment type="caution">
    <text evidence="1">The sequence shown here is derived from an EMBL/GenBank/DDBJ whole genome shotgun (WGS) entry which is preliminary data.</text>
</comment>
<name>A0A4Y8L3N0_9BACT</name>
<keyword evidence="2" id="KW-1185">Reference proteome</keyword>
<proteinExistence type="predicted"/>
<dbReference type="RefSeq" id="WP_134436001.1">
    <property type="nucleotide sequence ID" value="NZ_SOML01000004.1"/>
</dbReference>
<gene>
    <name evidence="1" type="ORF">E2605_07615</name>
</gene>
<dbReference type="Proteomes" id="UP000297861">
    <property type="component" value="Unassembled WGS sequence"/>
</dbReference>
<accession>A0A4Y8L3N0</accession>
<reference evidence="1 2" key="1">
    <citation type="submission" date="2019-03" db="EMBL/GenBank/DDBJ databases">
        <title>San Antonio Military Medical Center submission to MRSN (WRAIR), pending publication.</title>
        <authorList>
            <person name="Blyth D.M."/>
            <person name="Mccarthy S.L."/>
            <person name="Schall S.E."/>
            <person name="Stam J.A."/>
            <person name="Ong A.C."/>
            <person name="Mcgann P.T."/>
        </authorList>
    </citation>
    <scope>NUCLEOTIDE SEQUENCE [LARGE SCALE GENOMIC DNA]</scope>
    <source>
        <strain evidence="1 2">MRSN571793</strain>
    </source>
</reference>
<protein>
    <submittedName>
        <fullName evidence="1">Uncharacterized protein</fullName>
    </submittedName>
</protein>
<evidence type="ECO:0000313" key="1">
    <source>
        <dbReference type="EMBL" id="TFD96678.1"/>
    </source>
</evidence>